<gene>
    <name evidence="1" type="ORF">S01H4_16965</name>
</gene>
<organism evidence="1">
    <name type="scientific">marine sediment metagenome</name>
    <dbReference type="NCBI Taxonomy" id="412755"/>
    <lineage>
        <taxon>unclassified sequences</taxon>
        <taxon>metagenomes</taxon>
        <taxon>ecological metagenomes</taxon>
    </lineage>
</organism>
<evidence type="ECO:0000313" key="1">
    <source>
        <dbReference type="EMBL" id="GAG58160.1"/>
    </source>
</evidence>
<sequence length="133" mass="15925">MNFITLNDLSKAISNRVGIDIDEAQRDAGFVMDIFGFDDRVIDNVLDPEDRQLFYILEEEGMLTTEREESTLYDGREWRTHYWRLRKDTIIRYSKEANGTRRYLIDKKQPVNVSEDDIYNTVDEDMWITRKMD</sequence>
<dbReference type="Pfam" id="PF19479">
    <property type="entry name" value="DUF6015"/>
    <property type="match status" value="1"/>
</dbReference>
<accession>X0YPL6</accession>
<name>X0YPL6_9ZZZZ</name>
<proteinExistence type="predicted"/>
<dbReference type="AlphaFoldDB" id="X0YPL6"/>
<protein>
    <submittedName>
        <fullName evidence="1">Uncharacterized protein</fullName>
    </submittedName>
</protein>
<reference evidence="1" key="1">
    <citation type="journal article" date="2014" name="Front. Microbiol.">
        <title>High frequency of phylogenetically diverse reductive dehalogenase-homologous genes in deep subseafloor sedimentary metagenomes.</title>
        <authorList>
            <person name="Kawai M."/>
            <person name="Futagami T."/>
            <person name="Toyoda A."/>
            <person name="Takaki Y."/>
            <person name="Nishi S."/>
            <person name="Hori S."/>
            <person name="Arai W."/>
            <person name="Tsubouchi T."/>
            <person name="Morono Y."/>
            <person name="Uchiyama I."/>
            <person name="Ito T."/>
            <person name="Fujiyama A."/>
            <person name="Inagaki F."/>
            <person name="Takami H."/>
        </authorList>
    </citation>
    <scope>NUCLEOTIDE SEQUENCE</scope>
    <source>
        <strain evidence="1">Expedition CK06-06</strain>
    </source>
</reference>
<comment type="caution">
    <text evidence="1">The sequence shown here is derived from an EMBL/GenBank/DDBJ whole genome shotgun (WGS) entry which is preliminary data.</text>
</comment>
<dbReference type="InterPro" id="IPR046057">
    <property type="entry name" value="DUF6015"/>
</dbReference>
<dbReference type="EMBL" id="BART01007454">
    <property type="protein sequence ID" value="GAG58160.1"/>
    <property type="molecule type" value="Genomic_DNA"/>
</dbReference>